<name>A0A7X8TLM5_9MICC</name>
<dbReference type="Gene3D" id="3.40.190.10">
    <property type="entry name" value="Periplasmic binding protein-like II"/>
    <property type="match status" value="2"/>
</dbReference>
<sequence length="347" mass="36164">MNIRRTAAAVTAVAAMTALAACGNGDDNGGEDADDDANGEAGGPVELRIGEEGDFTEELEMATGGTGGVYYPLGGGIADIIENNTDALVNYQESGGSVDNLGQLFGGDAQLGLTQNDTANDAVHGQLEGLEDIPLDNIGWIAHLYPEAMHIVVRADSGIESIEDLEGQTIAVGDTGSGTRAISDAILEAHGLEEGDYDAEIAEFADTTDMLSDGTIDASMFVVGVPVASLTQLAASTDVTLLSIEDDVAAEIAEGGYYEAYDIDADSYDFLDEDVTTISVFAALAASSTEVSEDLAYDITAAFWENKDSITVDVDLVDIDEALLGIGDIPIHPGAERYYEEEGIDIP</sequence>
<keyword evidence="1" id="KW-0732">Signal</keyword>
<dbReference type="AlphaFoldDB" id="A0A7X8TLM5"/>
<dbReference type="CDD" id="cd13520">
    <property type="entry name" value="PBP2_TAXI_TRAP"/>
    <property type="match status" value="1"/>
</dbReference>
<evidence type="ECO:0000313" key="2">
    <source>
        <dbReference type="EMBL" id="NLS10652.1"/>
    </source>
</evidence>
<dbReference type="NCBIfam" id="TIGR02122">
    <property type="entry name" value="TRAP_TAXI"/>
    <property type="match status" value="1"/>
</dbReference>
<feature type="chain" id="PRO_5031381650" evidence="1">
    <location>
        <begin position="21"/>
        <end position="347"/>
    </location>
</feature>
<comment type="caution">
    <text evidence="2">The sequence shown here is derived from an EMBL/GenBank/DDBJ whole genome shotgun (WGS) entry which is preliminary data.</text>
</comment>
<evidence type="ECO:0000313" key="3">
    <source>
        <dbReference type="Proteomes" id="UP000523139"/>
    </source>
</evidence>
<accession>A0A7X8TLM5</accession>
<dbReference type="EMBL" id="JABAHY010000012">
    <property type="protein sequence ID" value="NLS10652.1"/>
    <property type="molecule type" value="Genomic_DNA"/>
</dbReference>
<evidence type="ECO:0000256" key="1">
    <source>
        <dbReference type="SAM" id="SignalP"/>
    </source>
</evidence>
<keyword evidence="3" id="KW-1185">Reference proteome</keyword>
<dbReference type="InterPro" id="IPR011852">
    <property type="entry name" value="TRAP_TAXI"/>
</dbReference>
<reference evidence="2 3" key="1">
    <citation type="submission" date="2020-04" db="EMBL/GenBank/DDBJ databases">
        <title>Nesterenkonia sp. nov., isolated from marine sediment.</title>
        <authorList>
            <person name="Zhang G."/>
        </authorList>
    </citation>
    <scope>NUCLEOTIDE SEQUENCE [LARGE SCALE GENOMIC DNA]</scope>
    <source>
        <strain evidence="2 3">MY13</strain>
    </source>
</reference>
<dbReference type="PANTHER" id="PTHR42941:SF1">
    <property type="entry name" value="SLL1037 PROTEIN"/>
    <property type="match status" value="1"/>
</dbReference>
<dbReference type="RefSeq" id="WP_168888130.1">
    <property type="nucleotide sequence ID" value="NZ_JABAHY010000012.1"/>
</dbReference>
<protein>
    <submittedName>
        <fullName evidence="2">TAXI family TRAP transporter solute-binding subunit</fullName>
    </submittedName>
</protein>
<dbReference type="PANTHER" id="PTHR42941">
    <property type="entry name" value="SLL1037 PROTEIN"/>
    <property type="match status" value="1"/>
</dbReference>
<proteinExistence type="predicted"/>
<dbReference type="SUPFAM" id="SSF53850">
    <property type="entry name" value="Periplasmic binding protein-like II"/>
    <property type="match status" value="1"/>
</dbReference>
<dbReference type="Proteomes" id="UP000523139">
    <property type="component" value="Unassembled WGS sequence"/>
</dbReference>
<gene>
    <name evidence="2" type="ORF">HGQ17_11755</name>
</gene>
<organism evidence="2 3">
    <name type="scientific">Nesterenkonia sedimenti</name>
    <dbReference type="NCBI Taxonomy" id="1463632"/>
    <lineage>
        <taxon>Bacteria</taxon>
        <taxon>Bacillati</taxon>
        <taxon>Actinomycetota</taxon>
        <taxon>Actinomycetes</taxon>
        <taxon>Micrococcales</taxon>
        <taxon>Micrococcaceae</taxon>
        <taxon>Nesterenkonia</taxon>
    </lineage>
</organism>
<feature type="signal peptide" evidence="1">
    <location>
        <begin position="1"/>
        <end position="20"/>
    </location>
</feature>
<dbReference type="PROSITE" id="PS51257">
    <property type="entry name" value="PROKAR_LIPOPROTEIN"/>
    <property type="match status" value="1"/>
</dbReference>
<dbReference type="Pfam" id="PF16868">
    <property type="entry name" value="NMT1_3"/>
    <property type="match status" value="1"/>
</dbReference>